<reference evidence="1 2" key="1">
    <citation type="submission" date="2019-03" db="EMBL/GenBank/DDBJ databases">
        <title>Paraburkholderia sp. isolated from native Mimosa gymnas in Guartela State Park, Brazil.</title>
        <authorList>
            <person name="Paulitsch F."/>
            <person name="Hungria M."/>
            <person name="Delamuta J.R.M."/>
            <person name="Ribeiro R.A."/>
            <person name="Dall'Agnol R."/>
            <person name="Silva J.S.B."/>
        </authorList>
    </citation>
    <scope>NUCLEOTIDE SEQUENCE [LARGE SCALE GENOMIC DNA]</scope>
    <source>
        <strain evidence="1 2">CNPSo 3008</strain>
    </source>
</reference>
<gene>
    <name evidence="1" type="ORF">E1N52_18580</name>
</gene>
<dbReference type="Proteomes" id="UP000295606">
    <property type="component" value="Unassembled WGS sequence"/>
</dbReference>
<proteinExistence type="predicted"/>
<dbReference type="RefSeq" id="WP_133184215.1">
    <property type="nucleotide sequence ID" value="NZ_SMOD01000013.1"/>
</dbReference>
<dbReference type="EMBL" id="SMOD01000013">
    <property type="protein sequence ID" value="TDG06798.1"/>
    <property type="molecule type" value="Genomic_DNA"/>
</dbReference>
<name>A0A4R5LD42_9BURK</name>
<evidence type="ECO:0000313" key="1">
    <source>
        <dbReference type="EMBL" id="TDG06798.1"/>
    </source>
</evidence>
<protein>
    <submittedName>
        <fullName evidence="1">Uncharacterized protein</fullName>
    </submittedName>
</protein>
<dbReference type="OrthoDB" id="9099456at2"/>
<comment type="caution">
    <text evidence="1">The sequence shown here is derived from an EMBL/GenBank/DDBJ whole genome shotgun (WGS) entry which is preliminary data.</text>
</comment>
<accession>A0A4R5LD42</accession>
<sequence>MDRRAFLWDAGAVVLGVAWQAHAPGIAFGERAPHASAALKARGAAVYDPALAQGRVLARAAASAGCVAWALGDGDADMPDNDIGTLWHARIARRLEPGAALIGALRPSDRFVLTRLASARGVTLHDFA</sequence>
<dbReference type="AlphaFoldDB" id="A0A4R5LD42"/>
<evidence type="ECO:0000313" key="2">
    <source>
        <dbReference type="Proteomes" id="UP000295606"/>
    </source>
</evidence>
<organism evidence="1 2">
    <name type="scientific">Paraburkholderia guartelaensis</name>
    <dbReference type="NCBI Taxonomy" id="2546446"/>
    <lineage>
        <taxon>Bacteria</taxon>
        <taxon>Pseudomonadati</taxon>
        <taxon>Pseudomonadota</taxon>
        <taxon>Betaproteobacteria</taxon>
        <taxon>Burkholderiales</taxon>
        <taxon>Burkholderiaceae</taxon>
        <taxon>Paraburkholderia</taxon>
    </lineage>
</organism>